<dbReference type="Pfam" id="PF00378">
    <property type="entry name" value="ECH_1"/>
    <property type="match status" value="1"/>
</dbReference>
<dbReference type="SUPFAM" id="SSF52096">
    <property type="entry name" value="ClpP/crotonase"/>
    <property type="match status" value="1"/>
</dbReference>
<dbReference type="GeneID" id="30150656"/>
<accession>A0A1E3QPH8</accession>
<evidence type="ECO:0000313" key="4">
    <source>
        <dbReference type="EMBL" id="ODQ79548.1"/>
    </source>
</evidence>
<evidence type="ECO:0000256" key="3">
    <source>
        <dbReference type="RuleBase" id="RU003707"/>
    </source>
</evidence>
<organism evidence="4 5">
    <name type="scientific">Babjeviella inositovora NRRL Y-12698</name>
    <dbReference type="NCBI Taxonomy" id="984486"/>
    <lineage>
        <taxon>Eukaryota</taxon>
        <taxon>Fungi</taxon>
        <taxon>Dikarya</taxon>
        <taxon>Ascomycota</taxon>
        <taxon>Saccharomycotina</taxon>
        <taxon>Pichiomycetes</taxon>
        <taxon>Serinales incertae sedis</taxon>
        <taxon>Babjeviella</taxon>
    </lineage>
</organism>
<dbReference type="RefSeq" id="XP_018984876.1">
    <property type="nucleotide sequence ID" value="XM_019132803.1"/>
</dbReference>
<dbReference type="Proteomes" id="UP000094336">
    <property type="component" value="Unassembled WGS sequence"/>
</dbReference>
<dbReference type="PANTHER" id="PTHR11941:SF54">
    <property type="entry name" value="ENOYL-COA HYDRATASE, MITOCHONDRIAL"/>
    <property type="match status" value="1"/>
</dbReference>
<name>A0A1E3QPH8_9ASCO</name>
<dbReference type="AlphaFoldDB" id="A0A1E3QPH8"/>
<dbReference type="EMBL" id="KV454432">
    <property type="protein sequence ID" value="ODQ79548.1"/>
    <property type="molecule type" value="Genomic_DNA"/>
</dbReference>
<sequence>MLEVSNPHSYQYIRASTRLERVRLVELHRPAVLNALSPAVLLEICHALQAADSNPEIRCIILAGSPELKVFAAGADIKYMLTLSSEDVLNQKGMHLGTWDKIYRTLKPMVAAVQGLALGGGCELAMCCDIILATKKTRFGQPEIKLGIIPGGGGTQRFTQIMGKSRAMELVLTGDMFGAVEANNRGLVAKLYDDYEDLMKGALYLAYRISGMSPIAIANTKRSVNESFELGLTSGLKTEQAFLIQGLLNSRLGEGDDEEEDE</sequence>
<dbReference type="GO" id="GO:0006635">
    <property type="term" value="P:fatty acid beta-oxidation"/>
    <property type="evidence" value="ECO:0007669"/>
    <property type="project" value="TreeGrafter"/>
</dbReference>
<reference evidence="5" key="1">
    <citation type="submission" date="2016-05" db="EMBL/GenBank/DDBJ databases">
        <title>Comparative genomics of biotechnologically important yeasts.</title>
        <authorList>
            <consortium name="DOE Joint Genome Institute"/>
            <person name="Riley R."/>
            <person name="Haridas S."/>
            <person name="Wolfe K.H."/>
            <person name="Lopes M.R."/>
            <person name="Hittinger C.T."/>
            <person name="Goker M."/>
            <person name="Salamov A."/>
            <person name="Wisecaver J."/>
            <person name="Long T.M."/>
            <person name="Aerts A.L."/>
            <person name="Barry K."/>
            <person name="Choi C."/>
            <person name="Clum A."/>
            <person name="Coughlan A.Y."/>
            <person name="Deshpande S."/>
            <person name="Douglass A.P."/>
            <person name="Hanson S.J."/>
            <person name="Klenk H.-P."/>
            <person name="Labutti K."/>
            <person name="Lapidus A."/>
            <person name="Lindquist E."/>
            <person name="Lipzen A."/>
            <person name="Meier-Kolthoff J.P."/>
            <person name="Ohm R.A."/>
            <person name="Otillar R.P."/>
            <person name="Pangilinan J."/>
            <person name="Peng Y."/>
            <person name="Rokas A."/>
            <person name="Rosa C.A."/>
            <person name="Scheuner C."/>
            <person name="Sibirny A.A."/>
            <person name="Slot J.C."/>
            <person name="Stielow J.B."/>
            <person name="Sun H."/>
            <person name="Kurtzman C.P."/>
            <person name="Blackwell M."/>
            <person name="Grigoriev I.V."/>
            <person name="Jeffries T.W."/>
        </authorList>
    </citation>
    <scope>NUCLEOTIDE SEQUENCE [LARGE SCALE GENOMIC DNA]</scope>
    <source>
        <strain evidence="5">NRRL Y-12698</strain>
    </source>
</reference>
<dbReference type="FunFam" id="3.90.226.10:FF:000009">
    <property type="entry name" value="Carnitinyl-CoA dehydratase"/>
    <property type="match status" value="1"/>
</dbReference>
<dbReference type="PANTHER" id="PTHR11941">
    <property type="entry name" value="ENOYL-COA HYDRATASE-RELATED"/>
    <property type="match status" value="1"/>
</dbReference>
<keyword evidence="2" id="KW-0456">Lyase</keyword>
<dbReference type="STRING" id="984486.A0A1E3QPH8"/>
<dbReference type="OrthoDB" id="2018133at2759"/>
<dbReference type="PROSITE" id="PS00166">
    <property type="entry name" value="ENOYL_COA_HYDRATASE"/>
    <property type="match status" value="1"/>
</dbReference>
<dbReference type="GO" id="GO:0016829">
    <property type="term" value="F:lyase activity"/>
    <property type="evidence" value="ECO:0007669"/>
    <property type="project" value="UniProtKB-KW"/>
</dbReference>
<comment type="similarity">
    <text evidence="1 3">Belongs to the enoyl-CoA hydratase/isomerase family.</text>
</comment>
<evidence type="ECO:0000256" key="1">
    <source>
        <dbReference type="ARBA" id="ARBA00005254"/>
    </source>
</evidence>
<keyword evidence="5" id="KW-1185">Reference proteome</keyword>
<dbReference type="InterPro" id="IPR001753">
    <property type="entry name" value="Enoyl-CoA_hydra/iso"/>
</dbReference>
<proteinExistence type="inferred from homology"/>
<gene>
    <name evidence="4" type="ORF">BABINDRAFT_8462</name>
</gene>
<dbReference type="InterPro" id="IPR029045">
    <property type="entry name" value="ClpP/crotonase-like_dom_sf"/>
</dbReference>
<evidence type="ECO:0008006" key="6">
    <source>
        <dbReference type="Google" id="ProtNLM"/>
    </source>
</evidence>
<dbReference type="Gene3D" id="3.90.226.10">
    <property type="entry name" value="2-enoyl-CoA Hydratase, Chain A, domain 1"/>
    <property type="match status" value="1"/>
</dbReference>
<dbReference type="CDD" id="cd06558">
    <property type="entry name" value="crotonase-like"/>
    <property type="match status" value="1"/>
</dbReference>
<evidence type="ECO:0000256" key="2">
    <source>
        <dbReference type="ARBA" id="ARBA00023239"/>
    </source>
</evidence>
<dbReference type="InterPro" id="IPR018376">
    <property type="entry name" value="Enoyl-CoA_hyd/isom_CS"/>
</dbReference>
<protein>
    <recommendedName>
        <fullName evidence="6">Enoyl-CoA hydratase</fullName>
    </recommendedName>
</protein>
<evidence type="ECO:0000313" key="5">
    <source>
        <dbReference type="Proteomes" id="UP000094336"/>
    </source>
</evidence>